<feature type="compositionally biased region" description="Basic residues" evidence="1">
    <location>
        <begin position="202"/>
        <end position="215"/>
    </location>
</feature>
<feature type="compositionally biased region" description="Basic residues" evidence="1">
    <location>
        <begin position="115"/>
        <end position="130"/>
    </location>
</feature>
<accession>A0A6J4RLU4</accession>
<dbReference type="AlphaFoldDB" id="A0A6J4RLU4"/>
<dbReference type="EC" id="1.6.1.2" evidence="2"/>
<name>A0A6J4RLU4_9ACTN</name>
<dbReference type="EMBL" id="CADCVM010000076">
    <property type="protein sequence ID" value="CAA9472373.1"/>
    <property type="molecule type" value="Genomic_DNA"/>
</dbReference>
<keyword evidence="2" id="KW-0560">Oxidoreductase</keyword>
<evidence type="ECO:0000256" key="1">
    <source>
        <dbReference type="SAM" id="MobiDB-lite"/>
    </source>
</evidence>
<feature type="non-terminal residue" evidence="2">
    <location>
        <position position="468"/>
    </location>
</feature>
<feature type="compositionally biased region" description="Basic residues" evidence="1">
    <location>
        <begin position="239"/>
        <end position="255"/>
    </location>
</feature>
<evidence type="ECO:0000313" key="2">
    <source>
        <dbReference type="EMBL" id="CAA9472373.1"/>
    </source>
</evidence>
<feature type="compositionally biased region" description="Basic and acidic residues" evidence="1">
    <location>
        <begin position="38"/>
        <end position="66"/>
    </location>
</feature>
<organism evidence="2">
    <name type="scientific">uncultured Rubrobacteraceae bacterium</name>
    <dbReference type="NCBI Taxonomy" id="349277"/>
    <lineage>
        <taxon>Bacteria</taxon>
        <taxon>Bacillati</taxon>
        <taxon>Actinomycetota</taxon>
        <taxon>Rubrobacteria</taxon>
        <taxon>Rubrobacterales</taxon>
        <taxon>Rubrobacteraceae</taxon>
        <taxon>environmental samples</taxon>
    </lineage>
</organism>
<feature type="compositionally biased region" description="Basic and acidic residues" evidence="1">
    <location>
        <begin position="73"/>
        <end position="87"/>
    </location>
</feature>
<dbReference type="GO" id="GO:0016491">
    <property type="term" value="F:oxidoreductase activity"/>
    <property type="evidence" value="ECO:0007669"/>
    <property type="project" value="UniProtKB-KW"/>
</dbReference>
<feature type="compositionally biased region" description="Basic residues" evidence="1">
    <location>
        <begin position="271"/>
        <end position="302"/>
    </location>
</feature>
<protein>
    <submittedName>
        <fullName evidence="2">NAD(P) transhydrogenase subunit beta</fullName>
        <ecNumber evidence="2">1.6.1.2</ecNumber>
    </submittedName>
</protein>
<sequence>AGRHVPGLPRGRGAVHRRHPPPAHARDRPLGQHHSRRRHDDRARSDALRHPVREPAPDRGRGDPRLGGRRRLRPEGADDGHAPDGRRLQRRRRRGGGAHRPLRVLPPADRGRPEPRRRHNGPPDHTHRRGQLYGERGGVPEAAGARLHRRRLLPAAADRERAALRGRPRPGGERHNGRGDPPLPLPRRLRGGRARGLGPARRAARHPDRRRRHAHRDLAPQRLHGPGGGGLGLRARELHPHHRRHHRRRLRHHPHPPYVERAGASPGQDHLRRHRRLGLQQGRGHRGARGQRRGRRRGRRVPLGRGREGNHSSRLRPRRGPGTERHARAYGGAGVRGQDGPLRHPPRRRPHAGPHERPPHRSRRPLRQALRPRGHKPRARRRRRRHYRGRKRRREPCRQRRGAGQPHKRHAHPQRRGRRTRDLYKEVPQPRLRGRGQPPLLRHRQDHDALLRRQAGPPGRRGSGKGRL</sequence>
<reference evidence="2" key="1">
    <citation type="submission" date="2020-02" db="EMBL/GenBank/DDBJ databases">
        <authorList>
            <person name="Meier V. D."/>
        </authorList>
    </citation>
    <scope>NUCLEOTIDE SEQUENCE</scope>
    <source>
        <strain evidence="2">AVDCRST_MAG05</strain>
    </source>
</reference>
<feature type="compositionally biased region" description="Basic residues" evidence="1">
    <location>
        <begin position="360"/>
        <end position="419"/>
    </location>
</feature>
<feature type="compositionally biased region" description="Low complexity" evidence="1">
    <location>
        <begin position="429"/>
        <end position="440"/>
    </location>
</feature>
<proteinExistence type="predicted"/>
<feature type="non-terminal residue" evidence="2">
    <location>
        <position position="1"/>
    </location>
</feature>
<feature type="compositionally biased region" description="Basic residues" evidence="1">
    <location>
        <begin position="88"/>
        <end position="102"/>
    </location>
</feature>
<feature type="region of interest" description="Disordered" evidence="1">
    <location>
        <begin position="1"/>
        <end position="468"/>
    </location>
</feature>
<gene>
    <name evidence="2" type="ORF">AVDCRST_MAG05-653</name>
</gene>